<evidence type="ECO:0000313" key="3">
    <source>
        <dbReference type="EnsemblPlants" id="PNT67856"/>
    </source>
</evidence>
<reference evidence="2" key="2">
    <citation type="submission" date="2017-06" db="EMBL/GenBank/DDBJ databases">
        <title>WGS assembly of Brachypodium distachyon.</title>
        <authorList>
            <consortium name="The International Brachypodium Initiative"/>
            <person name="Lucas S."/>
            <person name="Harmon-Smith M."/>
            <person name="Lail K."/>
            <person name="Tice H."/>
            <person name="Grimwood J."/>
            <person name="Bruce D."/>
            <person name="Barry K."/>
            <person name="Shu S."/>
            <person name="Lindquist E."/>
            <person name="Wang M."/>
            <person name="Pitluck S."/>
            <person name="Vogel J.P."/>
            <person name="Garvin D.F."/>
            <person name="Mockler T.C."/>
            <person name="Schmutz J."/>
            <person name="Rokhsar D."/>
            <person name="Bevan M.W."/>
        </authorList>
    </citation>
    <scope>NUCLEOTIDE SEQUENCE</scope>
    <source>
        <strain evidence="2">Bd21</strain>
    </source>
</reference>
<feature type="compositionally biased region" description="Gly residues" evidence="1">
    <location>
        <begin position="108"/>
        <end position="117"/>
    </location>
</feature>
<dbReference type="Gramene" id="PNT67856">
    <property type="protein sequence ID" value="PNT67856"/>
    <property type="gene ID" value="BRADI_3g33005v3"/>
</dbReference>
<proteinExistence type="predicted"/>
<dbReference type="EnsemblPlants" id="PNT67856">
    <property type="protein sequence ID" value="PNT67856"/>
    <property type="gene ID" value="BRADI_3g33005v3"/>
</dbReference>
<dbReference type="EMBL" id="CM000882">
    <property type="protein sequence ID" value="PNT67856.1"/>
    <property type="molecule type" value="Genomic_DNA"/>
</dbReference>
<dbReference type="InParanoid" id="A0A2K2D0Q9"/>
<reference evidence="3" key="3">
    <citation type="submission" date="2018-08" db="UniProtKB">
        <authorList>
            <consortium name="EnsemblPlants"/>
        </authorList>
    </citation>
    <scope>IDENTIFICATION</scope>
    <source>
        <strain evidence="3">cv. Bd21</strain>
    </source>
</reference>
<evidence type="ECO:0000313" key="2">
    <source>
        <dbReference type="EMBL" id="PNT67856.1"/>
    </source>
</evidence>
<dbReference type="FunCoup" id="A0A2K2D0Q9">
    <property type="interactions" value="3"/>
</dbReference>
<keyword evidence="4" id="KW-1185">Reference proteome</keyword>
<evidence type="ECO:0000256" key="1">
    <source>
        <dbReference type="SAM" id="MobiDB-lite"/>
    </source>
</evidence>
<name>A0A2K2D0Q9_BRADI</name>
<reference evidence="2 3" key="1">
    <citation type="journal article" date="2010" name="Nature">
        <title>Genome sequencing and analysis of the model grass Brachypodium distachyon.</title>
        <authorList>
            <consortium name="International Brachypodium Initiative"/>
        </authorList>
    </citation>
    <scope>NUCLEOTIDE SEQUENCE [LARGE SCALE GENOMIC DNA]</scope>
    <source>
        <strain evidence="2 3">Bd21</strain>
    </source>
</reference>
<dbReference type="Proteomes" id="UP000008810">
    <property type="component" value="Chromosome 3"/>
</dbReference>
<gene>
    <name evidence="2" type="ORF">BRADI_3g33005v3</name>
</gene>
<protein>
    <submittedName>
        <fullName evidence="2 3">Uncharacterized protein</fullName>
    </submittedName>
</protein>
<accession>A0A2K2D0Q9</accession>
<feature type="region of interest" description="Disordered" evidence="1">
    <location>
        <begin position="84"/>
        <end position="146"/>
    </location>
</feature>
<feature type="compositionally biased region" description="Basic residues" evidence="1">
    <location>
        <begin position="93"/>
        <end position="107"/>
    </location>
</feature>
<organism evidence="2">
    <name type="scientific">Brachypodium distachyon</name>
    <name type="common">Purple false brome</name>
    <name type="synonym">Trachynia distachya</name>
    <dbReference type="NCBI Taxonomy" id="15368"/>
    <lineage>
        <taxon>Eukaryota</taxon>
        <taxon>Viridiplantae</taxon>
        <taxon>Streptophyta</taxon>
        <taxon>Embryophyta</taxon>
        <taxon>Tracheophyta</taxon>
        <taxon>Spermatophyta</taxon>
        <taxon>Magnoliopsida</taxon>
        <taxon>Liliopsida</taxon>
        <taxon>Poales</taxon>
        <taxon>Poaceae</taxon>
        <taxon>BOP clade</taxon>
        <taxon>Pooideae</taxon>
        <taxon>Stipodae</taxon>
        <taxon>Brachypodieae</taxon>
        <taxon>Brachypodium</taxon>
    </lineage>
</organism>
<dbReference type="AlphaFoldDB" id="A0A2K2D0Q9"/>
<evidence type="ECO:0000313" key="4">
    <source>
        <dbReference type="Proteomes" id="UP000008810"/>
    </source>
</evidence>
<sequence length="385" mass="40919">MLEKRQKDEETVISERLSTSGVELTVVNGCARGARRGLDLVDDEEAGQHGAAVEDDELAAAHVDGVVLRLVMMMMVSVVVRSADAPRDDAAHQHRPSARGRRRRGRGARVGVGGAAAGEGADRGAGRAEAAGGHAGAEDASRAGARGGPALEAHHLVAVGAAARRRAVRAGGRPGLLEPRHCPRRAVHPEHRLHLRRRVRGGPPGREDQLHHPPRRVATRQLRHRQERRASHRHGCSALVRLSRRGLSCVLARRADATVSLTSAAVAHETAGRSVWLFLLGDGATAASATPYDLQLRDRTHAVAIDTANARELPRAGQRAALAGCLVQSAFTPALCPSSRLEAVVGLARVDGRWPRLSLAWFGSGRYYGGAGLFATTVTCTPLCH</sequence>